<reference evidence="1" key="1">
    <citation type="submission" date="2023-04" db="EMBL/GenBank/DDBJ databases">
        <title>Candida boidinii NBRC 1967.</title>
        <authorList>
            <person name="Ichikawa N."/>
            <person name="Sato H."/>
            <person name="Tonouchi N."/>
        </authorList>
    </citation>
    <scope>NUCLEOTIDE SEQUENCE</scope>
    <source>
        <strain evidence="1">NBRC 1967</strain>
    </source>
</reference>
<evidence type="ECO:0000313" key="2">
    <source>
        <dbReference type="Proteomes" id="UP001165101"/>
    </source>
</evidence>
<gene>
    <name evidence="1" type="ORF">Cboi01_000043100</name>
</gene>
<sequence length="318" mass="36390">MSIRQATHSGSWYSNSPARLNSQLSKYLNEAPNELIKGARILVGPHAGYDYSGPMLARTYKAFDSKNIKRIFIMGPSHHVYYKNNVMLTGFDSYATPFGDIPVDKSTIRELVKLDKSMFKIMDEEMDEDEHSFEMHMPFLYKVTESLQNGPPMIIPIMISHTDESFEKKLADYLKPYFEDKENAFIISTDFCHWGSRFRYTKYTQNGKLSNLTNLNSYEGISNTSSSLKIHESIELLDKRGMKMASTGSYSQFKSYINKTKNTICGEKPLSVLISIMEPYYPNDSDGRFKWLGYSQSNKIMYNPKDSSVSYASGYAVL</sequence>
<accession>A0ACB5TFM5</accession>
<protein>
    <submittedName>
        <fullName evidence="1">Unnamed protein product</fullName>
    </submittedName>
</protein>
<organism evidence="1 2">
    <name type="scientific">Candida boidinii</name>
    <name type="common">Yeast</name>
    <dbReference type="NCBI Taxonomy" id="5477"/>
    <lineage>
        <taxon>Eukaryota</taxon>
        <taxon>Fungi</taxon>
        <taxon>Dikarya</taxon>
        <taxon>Ascomycota</taxon>
        <taxon>Saccharomycotina</taxon>
        <taxon>Pichiomycetes</taxon>
        <taxon>Pichiales</taxon>
        <taxon>Pichiaceae</taxon>
        <taxon>Ogataea</taxon>
        <taxon>Ogataea/Candida clade</taxon>
    </lineage>
</organism>
<comment type="caution">
    <text evidence="1">The sequence shown here is derived from an EMBL/GenBank/DDBJ whole genome shotgun (WGS) entry which is preliminary data.</text>
</comment>
<evidence type="ECO:0000313" key="1">
    <source>
        <dbReference type="EMBL" id="GME87544.1"/>
    </source>
</evidence>
<dbReference type="Proteomes" id="UP001165101">
    <property type="component" value="Unassembled WGS sequence"/>
</dbReference>
<keyword evidence="2" id="KW-1185">Reference proteome</keyword>
<dbReference type="EMBL" id="BSXV01000111">
    <property type="protein sequence ID" value="GME87544.1"/>
    <property type="molecule type" value="Genomic_DNA"/>
</dbReference>
<name>A0ACB5TFM5_CANBO</name>
<proteinExistence type="predicted"/>